<evidence type="ECO:0000313" key="5">
    <source>
        <dbReference type="Proteomes" id="UP000268084"/>
    </source>
</evidence>
<dbReference type="InterPro" id="IPR050300">
    <property type="entry name" value="GDXG_lipolytic_enzyme"/>
</dbReference>
<dbReference type="Pfam" id="PF20434">
    <property type="entry name" value="BD-FAE"/>
    <property type="match status" value="1"/>
</dbReference>
<dbReference type="PANTHER" id="PTHR48081">
    <property type="entry name" value="AB HYDROLASE SUPERFAMILY PROTEIN C4A8.06C"/>
    <property type="match status" value="1"/>
</dbReference>
<feature type="domain" description="BD-FAE-like" evidence="3">
    <location>
        <begin position="30"/>
        <end position="128"/>
    </location>
</feature>
<keyword evidence="5" id="KW-1185">Reference proteome</keyword>
<organism evidence="4 5">
    <name type="scientific">Nakamurella antarctica</name>
    <dbReference type="NCBI Taxonomy" id="1902245"/>
    <lineage>
        <taxon>Bacteria</taxon>
        <taxon>Bacillati</taxon>
        <taxon>Actinomycetota</taxon>
        <taxon>Actinomycetes</taxon>
        <taxon>Nakamurellales</taxon>
        <taxon>Nakamurellaceae</taxon>
        <taxon>Nakamurella</taxon>
    </lineage>
</organism>
<sequence length="248" mass="26938">MRPVPSPSSATEELAYGSDEDQQVSFGWPDSGRVPRGVVALIHGGYWRSRYDASLMDPLAGSLRENGWMTANIEYRRGRSNPWPAPLVDIRAALVLVRDYARAKSVGGPRISVGHSVGGQLALLTAELTDGVVALAPVTDVGRTYREKLGEDAALEYFGASPELAPSLYREASPTQQPLSDTPLLILHGINDDRVPISHSRDFMAVAQPQVSRAELIEYEQLSHRDAIDPAAVHWSDALTWIAAITAS</sequence>
<accession>A0A3G8ZNQ7</accession>
<feature type="region of interest" description="Disordered" evidence="2">
    <location>
        <begin position="1"/>
        <end position="29"/>
    </location>
</feature>
<evidence type="ECO:0000256" key="2">
    <source>
        <dbReference type="SAM" id="MobiDB-lite"/>
    </source>
</evidence>
<dbReference type="InterPro" id="IPR049492">
    <property type="entry name" value="BD-FAE-like_dom"/>
</dbReference>
<dbReference type="KEGG" id="nak:EH165_12775"/>
<dbReference type="InterPro" id="IPR029058">
    <property type="entry name" value="AB_hydrolase_fold"/>
</dbReference>
<keyword evidence="1 4" id="KW-0378">Hydrolase</keyword>
<evidence type="ECO:0000256" key="1">
    <source>
        <dbReference type="ARBA" id="ARBA00022801"/>
    </source>
</evidence>
<protein>
    <submittedName>
        <fullName evidence="4">Alpha/beta hydrolase</fullName>
    </submittedName>
</protein>
<dbReference type="OrthoDB" id="255603at2"/>
<evidence type="ECO:0000259" key="3">
    <source>
        <dbReference type="Pfam" id="PF20434"/>
    </source>
</evidence>
<proteinExistence type="predicted"/>
<reference evidence="4 5" key="2">
    <citation type="submission" date="2018-12" db="EMBL/GenBank/DDBJ databases">
        <title>Nakamurella antarcticus sp. nov., isolated from Antarctica South Shetland Islands soil.</title>
        <authorList>
            <person name="Peng F."/>
        </authorList>
    </citation>
    <scope>NUCLEOTIDE SEQUENCE [LARGE SCALE GENOMIC DNA]</scope>
    <source>
        <strain evidence="4 5">S14-144</strain>
    </source>
</reference>
<dbReference type="EMBL" id="CP034170">
    <property type="protein sequence ID" value="AZI58883.1"/>
    <property type="molecule type" value="Genomic_DNA"/>
</dbReference>
<name>A0A3G8ZNQ7_9ACTN</name>
<dbReference type="AlphaFoldDB" id="A0A3G8ZNQ7"/>
<gene>
    <name evidence="4" type="ORF">EH165_12775</name>
</gene>
<dbReference type="GO" id="GO:0016787">
    <property type="term" value="F:hydrolase activity"/>
    <property type="evidence" value="ECO:0007669"/>
    <property type="project" value="UniProtKB-KW"/>
</dbReference>
<reference evidence="4 5" key="1">
    <citation type="submission" date="2018-11" db="EMBL/GenBank/DDBJ databases">
        <authorList>
            <person name="Da X."/>
        </authorList>
    </citation>
    <scope>NUCLEOTIDE SEQUENCE [LARGE SCALE GENOMIC DNA]</scope>
    <source>
        <strain evidence="4 5">S14-144</strain>
    </source>
</reference>
<evidence type="ECO:0000313" key="4">
    <source>
        <dbReference type="EMBL" id="AZI58883.1"/>
    </source>
</evidence>
<dbReference type="Gene3D" id="3.40.50.1820">
    <property type="entry name" value="alpha/beta hydrolase"/>
    <property type="match status" value="1"/>
</dbReference>
<dbReference type="SUPFAM" id="SSF53474">
    <property type="entry name" value="alpha/beta-Hydrolases"/>
    <property type="match status" value="1"/>
</dbReference>
<dbReference type="Proteomes" id="UP000268084">
    <property type="component" value="Chromosome"/>
</dbReference>